<feature type="domain" description="TonB-dependent receptor plug" evidence="7">
    <location>
        <begin position="48"/>
        <end position="146"/>
    </location>
</feature>
<evidence type="ECO:0000256" key="2">
    <source>
        <dbReference type="ARBA" id="ARBA00023136"/>
    </source>
</evidence>
<dbReference type="AlphaFoldDB" id="A0A972VY66"/>
<evidence type="ECO:0000256" key="1">
    <source>
        <dbReference type="ARBA" id="ARBA00004442"/>
    </source>
</evidence>
<dbReference type="PANTHER" id="PTHR40980:SF4">
    <property type="entry name" value="TONB-DEPENDENT RECEPTOR-LIKE BETA-BARREL DOMAIN-CONTAINING PROTEIN"/>
    <property type="match status" value="1"/>
</dbReference>
<keyword evidence="8" id="KW-0675">Receptor</keyword>
<reference evidence="8" key="1">
    <citation type="submission" date="2020-05" db="EMBL/GenBank/DDBJ databases">
        <title>Sulfur intermediates as new biogeochemical hubs in an aquatic model microbial ecosystem.</title>
        <authorList>
            <person name="Vigneron A."/>
        </authorList>
    </citation>
    <scope>NUCLEOTIDE SEQUENCE</scope>
    <source>
        <strain evidence="8">Bin.250</strain>
    </source>
</reference>
<dbReference type="PANTHER" id="PTHR40980">
    <property type="entry name" value="PLUG DOMAIN-CONTAINING PROTEIN"/>
    <property type="match status" value="1"/>
</dbReference>
<comment type="caution">
    <text evidence="8">The sequence shown here is derived from an EMBL/GenBank/DDBJ whole genome shotgun (WGS) entry which is preliminary data.</text>
</comment>
<feature type="signal peptide" evidence="5">
    <location>
        <begin position="1"/>
        <end position="24"/>
    </location>
</feature>
<keyword evidence="2 4" id="KW-0472">Membrane</keyword>
<evidence type="ECO:0000259" key="7">
    <source>
        <dbReference type="Pfam" id="PF07715"/>
    </source>
</evidence>
<protein>
    <submittedName>
        <fullName evidence="8">TonB-dependent receptor</fullName>
    </submittedName>
</protein>
<keyword evidence="5" id="KW-0732">Signal</keyword>
<dbReference type="InterPro" id="IPR000531">
    <property type="entry name" value="Beta-barrel_TonB"/>
</dbReference>
<dbReference type="InterPro" id="IPR010104">
    <property type="entry name" value="TonB_rcpt_bac"/>
</dbReference>
<dbReference type="InterPro" id="IPR012910">
    <property type="entry name" value="Plug_dom"/>
</dbReference>
<comment type="subcellular location">
    <subcellularLocation>
        <location evidence="1 4">Cell outer membrane</location>
    </subcellularLocation>
</comment>
<evidence type="ECO:0000256" key="5">
    <source>
        <dbReference type="SAM" id="SignalP"/>
    </source>
</evidence>
<organism evidence="8 9">
    <name type="scientific">SAR86 cluster bacterium</name>
    <dbReference type="NCBI Taxonomy" id="2030880"/>
    <lineage>
        <taxon>Bacteria</taxon>
        <taxon>Pseudomonadati</taxon>
        <taxon>Pseudomonadota</taxon>
        <taxon>Gammaproteobacteria</taxon>
        <taxon>SAR86 cluster</taxon>
    </lineage>
</organism>
<name>A0A972VY66_9GAMM</name>
<dbReference type="Gene3D" id="2.40.170.20">
    <property type="entry name" value="TonB-dependent receptor, beta-barrel domain"/>
    <property type="match status" value="1"/>
</dbReference>
<evidence type="ECO:0000259" key="6">
    <source>
        <dbReference type="Pfam" id="PF00593"/>
    </source>
</evidence>
<dbReference type="EMBL" id="JABMOJ010000521">
    <property type="protein sequence ID" value="NQV66455.1"/>
    <property type="molecule type" value="Genomic_DNA"/>
</dbReference>
<dbReference type="Pfam" id="PF00593">
    <property type="entry name" value="TonB_dep_Rec_b-barrel"/>
    <property type="match status" value="1"/>
</dbReference>
<dbReference type="GO" id="GO:0009279">
    <property type="term" value="C:cell outer membrane"/>
    <property type="evidence" value="ECO:0007669"/>
    <property type="project" value="UniProtKB-SubCell"/>
</dbReference>
<evidence type="ECO:0000256" key="3">
    <source>
        <dbReference type="ARBA" id="ARBA00023237"/>
    </source>
</evidence>
<dbReference type="SUPFAM" id="SSF56935">
    <property type="entry name" value="Porins"/>
    <property type="match status" value="1"/>
</dbReference>
<dbReference type="InterPro" id="IPR036942">
    <property type="entry name" value="Beta-barrel_TonB_sf"/>
</dbReference>
<evidence type="ECO:0000313" key="8">
    <source>
        <dbReference type="EMBL" id="NQV66455.1"/>
    </source>
</evidence>
<accession>A0A972VY66</accession>
<proteinExistence type="inferred from homology"/>
<dbReference type="Pfam" id="PF07715">
    <property type="entry name" value="Plug"/>
    <property type="match status" value="1"/>
</dbReference>
<keyword evidence="3" id="KW-0998">Cell outer membrane</keyword>
<evidence type="ECO:0000313" key="9">
    <source>
        <dbReference type="Proteomes" id="UP000754644"/>
    </source>
</evidence>
<feature type="chain" id="PRO_5037445941" evidence="5">
    <location>
        <begin position="25"/>
        <end position="832"/>
    </location>
</feature>
<evidence type="ECO:0000256" key="4">
    <source>
        <dbReference type="RuleBase" id="RU003357"/>
    </source>
</evidence>
<sequence>MVRASRKMLAIALTTAVGLSSAMAAEIEEIVVTASPIRDSQQAAISAKRDANHVTDVISADTIGRFPDQNLADSLGRVPGIAIERDQGQARYINFRGMPFRYTAIGFDGIDVPGAENGRIPRFDSFPAVITSRVVVNKAVLPSMPGAAVAGYVDIQTVSPFDREGAAFDADIGAGQQDLGSGGIEKLSLRGTWSDDNLGVMLFGSKNSREQITDNHEYKLAAGATGTQVNQVQFRSYKVTREDEAYGGRAEYRMEGETLSRTFVSYLYSEFVDLEERNHYQVNFATKPEGNTGSNLPVYIDQLLEYGRYDNSTQTATLGADLELSDWNVELRYNDTQTEFNTFLPILYNSGVNFATRAPSLTQASYDISDVLNPQVTLAAPLASYTYAGLYAYKIDSPLDVDAKKLKVDMNRDLVFAGLPSKLSMGLAYDQRKARGYSAIQFDIFAFDPSYTLSTTDTLNVKSFDTGQPWIGNTANALGANYYDNKGLRQAWEAQMSVAPTVSDDQLVAIDEDIAAGYVMMNNDYAWGSVVYGMRVERTNYSSQGNISGAAITVKDDFVNVLPSVHVNYDVSDDIKARFSLTSGLNRPTYTEWRAAAVIDPTAKTVSGGNPALQAEESFGLDASVEYYFARSSILSAGAFTRQISNVIYESTSTIDAGIYGDLFAGQVWELDGYVNGKDGKLSGVELNFIGQAADMLPALEGFGVNLNMTFLDGEFTEINGKTSGLPGTSDFMYNASVFYEDYGLSVRLNYQYRGEWISPIEDPSEVWGAQKRLDMNIQYQLPWDLNGALATVYLNANNLGNETDVRYAGNGYVNQAESYGARYLLGLRVNM</sequence>
<dbReference type="InterPro" id="IPR037066">
    <property type="entry name" value="Plug_dom_sf"/>
</dbReference>
<dbReference type="Proteomes" id="UP000754644">
    <property type="component" value="Unassembled WGS sequence"/>
</dbReference>
<gene>
    <name evidence="8" type="ORF">HQ497_13925</name>
</gene>
<feature type="domain" description="TonB-dependent receptor-like beta-barrel" evidence="6">
    <location>
        <begin position="403"/>
        <end position="800"/>
    </location>
</feature>
<dbReference type="Gene3D" id="2.170.130.10">
    <property type="entry name" value="TonB-dependent receptor, plug domain"/>
    <property type="match status" value="1"/>
</dbReference>
<keyword evidence="4" id="KW-0798">TonB box</keyword>
<comment type="similarity">
    <text evidence="4">Belongs to the TonB-dependent receptor family.</text>
</comment>
<dbReference type="NCBIfam" id="TIGR01782">
    <property type="entry name" value="TonB-Xanth-Caul"/>
    <property type="match status" value="1"/>
</dbReference>